<evidence type="ECO:0000313" key="2">
    <source>
        <dbReference type="EMBL" id="KNC46366.1"/>
    </source>
</evidence>
<keyword evidence="3" id="KW-1185">Reference proteome</keyword>
<dbReference type="RefSeq" id="XP_013760659.1">
    <property type="nucleotide sequence ID" value="XM_013905205.1"/>
</dbReference>
<sequence length="165" mass="17310">MLCLWSSSRLLGVACRGVSTVGSQVVWRTLAHRPPFLLVDAVEEHEIGVALRGVKHVVASDVEDGAGAGVLSAAKTLEGAGQSACILVKHIDGLEDSLPVFAGFQNIVYHPNGKLPPLGSTVVYDIVLETIKGARFGLVSATVTDAADPATVYLSGQLQFGFLRT</sequence>
<organism evidence="2 3">
    <name type="scientific">Thecamonas trahens ATCC 50062</name>
    <dbReference type="NCBI Taxonomy" id="461836"/>
    <lineage>
        <taxon>Eukaryota</taxon>
        <taxon>Apusozoa</taxon>
        <taxon>Apusomonadida</taxon>
        <taxon>Apusomonadidae</taxon>
        <taxon>Thecamonas</taxon>
    </lineage>
</organism>
<evidence type="ECO:0000313" key="3">
    <source>
        <dbReference type="Proteomes" id="UP000054408"/>
    </source>
</evidence>
<keyword evidence="1" id="KW-0732">Signal</keyword>
<gene>
    <name evidence="2" type="ORF">AMSG_02818</name>
</gene>
<dbReference type="InterPro" id="IPR029069">
    <property type="entry name" value="HotDog_dom_sf"/>
</dbReference>
<protein>
    <submittedName>
        <fullName evidence="2">Uncharacterized protein</fullName>
    </submittedName>
</protein>
<reference evidence="2 3" key="1">
    <citation type="submission" date="2010-05" db="EMBL/GenBank/DDBJ databases">
        <title>The Genome Sequence of Thecamonas trahens ATCC 50062.</title>
        <authorList>
            <consortium name="The Broad Institute Genome Sequencing Platform"/>
            <person name="Russ C."/>
            <person name="Cuomo C."/>
            <person name="Shea T."/>
            <person name="Young S.K."/>
            <person name="Zeng Q."/>
            <person name="Koehrsen M."/>
            <person name="Haas B."/>
            <person name="Borodovsky M."/>
            <person name="Guigo R."/>
            <person name="Alvarado L."/>
            <person name="Berlin A."/>
            <person name="Bochicchio J."/>
            <person name="Borenstein D."/>
            <person name="Chapman S."/>
            <person name="Chen Z."/>
            <person name="Freedman E."/>
            <person name="Gellesch M."/>
            <person name="Goldberg J."/>
            <person name="Griggs A."/>
            <person name="Gujja S."/>
            <person name="Heilman E."/>
            <person name="Heiman D."/>
            <person name="Hepburn T."/>
            <person name="Howarth C."/>
            <person name="Jen D."/>
            <person name="Larson L."/>
            <person name="Mehta T."/>
            <person name="Park D."/>
            <person name="Pearson M."/>
            <person name="Roberts A."/>
            <person name="Saif S."/>
            <person name="Shenoy N."/>
            <person name="Sisk P."/>
            <person name="Stolte C."/>
            <person name="Sykes S."/>
            <person name="Thomson T."/>
            <person name="Walk T."/>
            <person name="White J."/>
            <person name="Yandava C."/>
            <person name="Burger G."/>
            <person name="Gray M.W."/>
            <person name="Holland P.W.H."/>
            <person name="King N."/>
            <person name="Lang F.B.F."/>
            <person name="Roger A.J."/>
            <person name="Ruiz-Trillo I."/>
            <person name="Lander E."/>
            <person name="Nusbaum C."/>
        </authorList>
    </citation>
    <scope>NUCLEOTIDE SEQUENCE [LARGE SCALE GENOMIC DNA]</scope>
    <source>
        <strain evidence="2 3">ATCC 50062</strain>
    </source>
</reference>
<dbReference type="GeneID" id="25562470"/>
<evidence type="ECO:0000256" key="1">
    <source>
        <dbReference type="SAM" id="SignalP"/>
    </source>
</evidence>
<dbReference type="AlphaFoldDB" id="A0A0L0D2E5"/>
<accession>A0A0L0D2E5</accession>
<dbReference type="Proteomes" id="UP000054408">
    <property type="component" value="Unassembled WGS sequence"/>
</dbReference>
<proteinExistence type="predicted"/>
<name>A0A0L0D2E5_THETB</name>
<dbReference type="Gene3D" id="3.10.129.10">
    <property type="entry name" value="Hotdog Thioesterase"/>
    <property type="match status" value="1"/>
</dbReference>
<feature type="signal peptide" evidence="1">
    <location>
        <begin position="1"/>
        <end position="15"/>
    </location>
</feature>
<dbReference type="SUPFAM" id="SSF54637">
    <property type="entry name" value="Thioesterase/thiol ester dehydrase-isomerase"/>
    <property type="match status" value="1"/>
</dbReference>
<dbReference type="eggNOG" id="ENOG502SZA8">
    <property type="taxonomic scope" value="Eukaryota"/>
</dbReference>
<dbReference type="EMBL" id="GL349442">
    <property type="protein sequence ID" value="KNC46366.1"/>
    <property type="molecule type" value="Genomic_DNA"/>
</dbReference>
<feature type="chain" id="PRO_5013130880" evidence="1">
    <location>
        <begin position="16"/>
        <end position="165"/>
    </location>
</feature>